<evidence type="ECO:0000256" key="4">
    <source>
        <dbReference type="SAM" id="SignalP"/>
    </source>
</evidence>
<proteinExistence type="inferred from homology"/>
<feature type="signal peptide" evidence="4">
    <location>
        <begin position="1"/>
        <end position="27"/>
    </location>
</feature>
<evidence type="ECO:0000256" key="1">
    <source>
        <dbReference type="ARBA" id="ARBA00005964"/>
    </source>
</evidence>
<feature type="chain" id="PRO_5035804044" evidence="4">
    <location>
        <begin position="28"/>
        <end position="773"/>
    </location>
</feature>
<keyword evidence="4" id="KW-0732">Signal</keyword>
<comment type="caution">
    <text evidence="6">The sequence shown here is derived from an EMBL/GenBank/DDBJ whole genome shotgun (WGS) entry which is preliminary data.</text>
</comment>
<comment type="similarity">
    <text evidence="1">Belongs to the type-B carboxylesterase/lipase family.</text>
</comment>
<evidence type="ECO:0000256" key="3">
    <source>
        <dbReference type="SAM" id="Phobius"/>
    </source>
</evidence>
<keyword evidence="2" id="KW-0325">Glycoprotein</keyword>
<evidence type="ECO:0000313" key="6">
    <source>
        <dbReference type="EMBL" id="KAF8784494.1"/>
    </source>
</evidence>
<gene>
    <name evidence="6" type="ORF">HNY73_010164</name>
</gene>
<protein>
    <submittedName>
        <fullName evidence="6">Neuroligin-4 like protein</fullName>
    </submittedName>
</protein>
<dbReference type="OMA" id="CRAKSKH"/>
<dbReference type="Proteomes" id="UP000807504">
    <property type="component" value="Unassembled WGS sequence"/>
</dbReference>
<evidence type="ECO:0000256" key="2">
    <source>
        <dbReference type="ARBA" id="ARBA00023180"/>
    </source>
</evidence>
<dbReference type="InterPro" id="IPR002018">
    <property type="entry name" value="CarbesteraseB"/>
</dbReference>
<keyword evidence="3" id="KW-0472">Membrane</keyword>
<dbReference type="OrthoDB" id="6412594at2759"/>
<keyword evidence="3" id="KW-0812">Transmembrane</keyword>
<feature type="domain" description="Carboxylesterase type B" evidence="5">
    <location>
        <begin position="137"/>
        <end position="662"/>
    </location>
</feature>
<feature type="transmembrane region" description="Helical" evidence="3">
    <location>
        <begin position="698"/>
        <end position="720"/>
    </location>
</feature>
<dbReference type="SUPFAM" id="SSF53474">
    <property type="entry name" value="alpha/beta-Hydrolases"/>
    <property type="match status" value="1"/>
</dbReference>
<dbReference type="Pfam" id="PF00135">
    <property type="entry name" value="COesterase"/>
    <property type="match status" value="1"/>
</dbReference>
<evidence type="ECO:0000313" key="7">
    <source>
        <dbReference type="Proteomes" id="UP000807504"/>
    </source>
</evidence>
<evidence type="ECO:0000259" key="5">
    <source>
        <dbReference type="Pfam" id="PF00135"/>
    </source>
</evidence>
<accession>A0A8T0F037</accession>
<dbReference type="PANTHER" id="PTHR43903">
    <property type="entry name" value="NEUROLIGIN"/>
    <property type="match status" value="1"/>
</dbReference>
<dbReference type="InterPro" id="IPR029058">
    <property type="entry name" value="AB_hydrolase_fold"/>
</dbReference>
<keyword evidence="7" id="KW-1185">Reference proteome</keyword>
<dbReference type="EMBL" id="JABXBU010000030">
    <property type="protein sequence ID" value="KAF8784494.1"/>
    <property type="molecule type" value="Genomic_DNA"/>
</dbReference>
<name>A0A8T0F037_ARGBR</name>
<keyword evidence="3" id="KW-1133">Transmembrane helix</keyword>
<organism evidence="6 7">
    <name type="scientific">Argiope bruennichi</name>
    <name type="common">Wasp spider</name>
    <name type="synonym">Aranea bruennichi</name>
    <dbReference type="NCBI Taxonomy" id="94029"/>
    <lineage>
        <taxon>Eukaryota</taxon>
        <taxon>Metazoa</taxon>
        <taxon>Ecdysozoa</taxon>
        <taxon>Arthropoda</taxon>
        <taxon>Chelicerata</taxon>
        <taxon>Arachnida</taxon>
        <taxon>Araneae</taxon>
        <taxon>Araneomorphae</taxon>
        <taxon>Entelegynae</taxon>
        <taxon>Araneoidea</taxon>
        <taxon>Araneidae</taxon>
        <taxon>Argiope</taxon>
    </lineage>
</organism>
<dbReference type="InterPro" id="IPR051093">
    <property type="entry name" value="Neuroligin/BSAL"/>
</dbReference>
<sequence length="773" mass="88495">MTYILRWNAMLLSASVLLIFLILKTHCQVLRKPYPDVFRDSVRGRQYPNEYYDRYSPNIRYHAWDSSSSVPIGFNSIYSDSRCLKNRAQQINDDSSVSVSLRVGDVVGTYVYLCDGPGVSEFDRPDNRLNQPPKIYKNITIFLGIPYALPPTPEDDRRFRPPQVQPHFASKRTVQYRSSCPQQPVYTGIKTGITDTDENCLYLNVFSPSVTSNEKYAVMVYIHGGDWDHGSANTFPAQMFAASQEVVVVTFNYRLGPLGFYGTGENSSAGNFGLLDQALAIEWVYDNIEAFKGDNERITLFGPGVGAASAGIHAFSLRLGKKIRRVIAQSGSAVADWAVTRSNYTVVHQSKEYASLYNCNFQSSYRTVTCLRGAPLNFFESTYFKPSVGWYPWTPVIDFCTRGISRGILPDLPENLIKSPYRNFHDDFAYLTGVTKDEAVSMLLQDPELKRNNFRVTKEKLERKIREFASVFNYTLDIPALTKAIQFMYTPKEKDAENETLLRESYVNMMSDSYFKAPTDKMLKLLLQQQIRTYMYVLNNSLDGLRFVQGNPKNSSFWKDVVPHDSEYYLVTGAPFMDPKLYPSDLNLHEARWTEADRNLSMFFMTAWANFAKFGNPTPAKLFDSILWEPVDLKHMQYLLINTTNYTSVMMSSYHQKESQFWNSYLPTLMKQEFFPATYCQPLYEEWQNQKHVYEASLWGVLAAIALSIILCLLCTCLYCRAKSKHIVSTEDIPDAVSVTPSSIDTLLHMKRMEAGNKYLAERLRGEQKHTQV</sequence>
<reference evidence="6" key="1">
    <citation type="journal article" date="2020" name="bioRxiv">
        <title>Chromosome-level reference genome of the European wasp spider Argiope bruennichi: a resource for studies on range expansion and evolutionary adaptation.</title>
        <authorList>
            <person name="Sheffer M.M."/>
            <person name="Hoppe A."/>
            <person name="Krehenwinkel H."/>
            <person name="Uhl G."/>
            <person name="Kuss A.W."/>
            <person name="Jensen L."/>
            <person name="Jensen C."/>
            <person name="Gillespie R.G."/>
            <person name="Hoff K.J."/>
            <person name="Prost S."/>
        </authorList>
    </citation>
    <scope>NUCLEOTIDE SEQUENCE</scope>
</reference>
<reference evidence="6" key="2">
    <citation type="submission" date="2020-06" db="EMBL/GenBank/DDBJ databases">
        <authorList>
            <person name="Sheffer M."/>
        </authorList>
    </citation>
    <scope>NUCLEOTIDE SEQUENCE</scope>
</reference>
<dbReference type="Gene3D" id="3.40.50.1820">
    <property type="entry name" value="alpha/beta hydrolase"/>
    <property type="match status" value="1"/>
</dbReference>
<dbReference type="AlphaFoldDB" id="A0A8T0F037"/>